<feature type="transmembrane region" description="Helical" evidence="8">
    <location>
        <begin position="283"/>
        <end position="309"/>
    </location>
</feature>
<dbReference type="InterPro" id="IPR006593">
    <property type="entry name" value="Cyt_b561/ferric_Rdtase_TM"/>
</dbReference>
<keyword evidence="4 9" id="KW-0732">Signal</keyword>
<evidence type="ECO:0000256" key="4">
    <source>
        <dbReference type="ARBA" id="ARBA00022729"/>
    </source>
</evidence>
<keyword evidence="2" id="KW-0813">Transport</keyword>
<evidence type="ECO:0000256" key="1">
    <source>
        <dbReference type="ARBA" id="ARBA00004370"/>
    </source>
</evidence>
<dbReference type="PROSITE" id="PS50836">
    <property type="entry name" value="DOMON"/>
    <property type="match status" value="1"/>
</dbReference>
<evidence type="ECO:0000256" key="5">
    <source>
        <dbReference type="ARBA" id="ARBA00022982"/>
    </source>
</evidence>
<evidence type="ECO:0000313" key="12">
    <source>
        <dbReference type="EMBL" id="GAV56849.1"/>
    </source>
</evidence>
<feature type="domain" description="DOMON" evidence="10">
    <location>
        <begin position="100"/>
        <end position="215"/>
    </location>
</feature>
<feature type="chain" id="PRO_5012071903" evidence="9">
    <location>
        <begin position="29"/>
        <end position="429"/>
    </location>
</feature>
<evidence type="ECO:0000256" key="8">
    <source>
        <dbReference type="SAM" id="Phobius"/>
    </source>
</evidence>
<evidence type="ECO:0000256" key="9">
    <source>
        <dbReference type="SAM" id="SignalP"/>
    </source>
</evidence>
<dbReference type="Pfam" id="PF03188">
    <property type="entry name" value="Cytochrom_B561"/>
    <property type="match status" value="1"/>
</dbReference>
<sequence length="429" mass="47779">MANGVSVFIRILLGLCVLSLSLEPKIMAVAIDEDERISEIHDDGDDSLPRHQLEAEGVDLSGGAVYGSGLNSELCDTDISSFLPPPYSNISEMACSPIWNTFILRYSQRDDHDMTIILSAVYTTGWVGMGFSKDGMMVGSSAMVGWFNKKGQARIQQYYLQGTSVSQVIVGKGELPLRSVPSVVVLHGPMIYLAFQVQFGSRLGRQPIILAFSTAYPHHYRLSHHVDKTTIMFDFSAGSASTLYVKSSQMKKNHGILGLLGWGVILPLGAIIARYLRQKDPLWYYLHAIIQLVGFIFVLATVLLGIQLYDKIRNANVQAHRGIGIFALVLCILQILAVFLRPNKDAKIRKYWNWYHHWFGRIALFFGALNVMLGIQVGYAGNAWKTGYGFLLGMIFVTIIVLEALLWMRKSNLEEKTPSPPSFPMNPIS</sequence>
<dbReference type="SMART" id="SM00664">
    <property type="entry name" value="DoH"/>
    <property type="match status" value="1"/>
</dbReference>
<feature type="transmembrane region" description="Helical" evidence="8">
    <location>
        <begin position="387"/>
        <end position="408"/>
    </location>
</feature>
<dbReference type="InterPro" id="IPR005018">
    <property type="entry name" value="DOMON_domain"/>
</dbReference>
<dbReference type="PROSITE" id="PS50939">
    <property type="entry name" value="CYTOCHROME_B561"/>
    <property type="match status" value="1"/>
</dbReference>
<dbReference type="OrthoDB" id="19261at2759"/>
<evidence type="ECO:0000256" key="3">
    <source>
        <dbReference type="ARBA" id="ARBA00022692"/>
    </source>
</evidence>
<dbReference type="PANTHER" id="PTHR23130">
    <property type="entry name" value="CYTOCHROME B561 AND DOMON DOMAIN-CONTAINING PROTEIN"/>
    <property type="match status" value="1"/>
</dbReference>
<evidence type="ECO:0000256" key="6">
    <source>
        <dbReference type="ARBA" id="ARBA00022989"/>
    </source>
</evidence>
<feature type="signal peptide" evidence="9">
    <location>
        <begin position="1"/>
        <end position="28"/>
    </location>
</feature>
<evidence type="ECO:0000259" key="11">
    <source>
        <dbReference type="PROSITE" id="PS50939"/>
    </source>
</evidence>
<dbReference type="Proteomes" id="UP000187406">
    <property type="component" value="Unassembled WGS sequence"/>
</dbReference>
<keyword evidence="7 8" id="KW-0472">Membrane</keyword>
<proteinExistence type="predicted"/>
<dbReference type="GO" id="GO:0016020">
    <property type="term" value="C:membrane"/>
    <property type="evidence" value="ECO:0007669"/>
    <property type="project" value="UniProtKB-SubCell"/>
</dbReference>
<dbReference type="CDD" id="cd08760">
    <property type="entry name" value="Cyt_b561_FRRS1_like"/>
    <property type="match status" value="1"/>
</dbReference>
<dbReference type="InterPro" id="IPR045266">
    <property type="entry name" value="DOH_DOMON"/>
</dbReference>
<evidence type="ECO:0000256" key="7">
    <source>
        <dbReference type="ARBA" id="ARBA00023136"/>
    </source>
</evidence>
<dbReference type="AlphaFoldDB" id="A0A1Q3AM71"/>
<keyword evidence="3 8" id="KW-0812">Transmembrane</keyword>
<organism evidence="12 13">
    <name type="scientific">Cephalotus follicularis</name>
    <name type="common">Albany pitcher plant</name>
    <dbReference type="NCBI Taxonomy" id="3775"/>
    <lineage>
        <taxon>Eukaryota</taxon>
        <taxon>Viridiplantae</taxon>
        <taxon>Streptophyta</taxon>
        <taxon>Embryophyta</taxon>
        <taxon>Tracheophyta</taxon>
        <taxon>Spermatophyta</taxon>
        <taxon>Magnoliopsida</taxon>
        <taxon>eudicotyledons</taxon>
        <taxon>Gunneridae</taxon>
        <taxon>Pentapetalae</taxon>
        <taxon>rosids</taxon>
        <taxon>fabids</taxon>
        <taxon>Oxalidales</taxon>
        <taxon>Cephalotaceae</taxon>
        <taxon>Cephalotus</taxon>
    </lineage>
</organism>
<comment type="subcellular location">
    <subcellularLocation>
        <location evidence="1">Membrane</location>
    </subcellularLocation>
</comment>
<keyword evidence="13" id="KW-1185">Reference proteome</keyword>
<dbReference type="Pfam" id="PF03351">
    <property type="entry name" value="DOMON"/>
    <property type="match status" value="1"/>
</dbReference>
<evidence type="ECO:0000259" key="10">
    <source>
        <dbReference type="PROSITE" id="PS50836"/>
    </source>
</evidence>
<dbReference type="InParanoid" id="A0A1Q3AM71"/>
<dbReference type="EMBL" id="BDDD01000007">
    <property type="protein sequence ID" value="GAV56849.1"/>
    <property type="molecule type" value="Genomic_DNA"/>
</dbReference>
<dbReference type="PANTHER" id="PTHR23130:SF115">
    <property type="entry name" value="OS01G0680900 PROTEIN"/>
    <property type="match status" value="1"/>
</dbReference>
<reference evidence="13" key="1">
    <citation type="submission" date="2016-04" db="EMBL/GenBank/DDBJ databases">
        <title>Cephalotus genome sequencing.</title>
        <authorList>
            <person name="Fukushima K."/>
            <person name="Hasebe M."/>
            <person name="Fang X."/>
        </authorList>
    </citation>
    <scope>NUCLEOTIDE SEQUENCE [LARGE SCALE GENOMIC DNA]</scope>
    <source>
        <strain evidence="13">cv. St1</strain>
    </source>
</reference>
<dbReference type="SMART" id="SM00665">
    <property type="entry name" value="B561"/>
    <property type="match status" value="1"/>
</dbReference>
<dbReference type="STRING" id="3775.A0A1Q3AM71"/>
<name>A0A1Q3AM71_CEPFO</name>
<feature type="domain" description="Cytochrome b561" evidence="11">
    <location>
        <begin position="216"/>
        <end position="411"/>
    </location>
</feature>
<dbReference type="Gene3D" id="1.20.120.1770">
    <property type="match status" value="1"/>
</dbReference>
<feature type="transmembrane region" description="Helical" evidence="8">
    <location>
        <begin position="321"/>
        <end position="341"/>
    </location>
</feature>
<keyword evidence="6 8" id="KW-1133">Transmembrane helix</keyword>
<evidence type="ECO:0000256" key="2">
    <source>
        <dbReference type="ARBA" id="ARBA00022448"/>
    </source>
</evidence>
<comment type="caution">
    <text evidence="12">The sequence shown here is derived from an EMBL/GenBank/DDBJ whole genome shotgun (WGS) entry which is preliminary data.</text>
</comment>
<accession>A0A1Q3AM71</accession>
<dbReference type="CDD" id="cd09631">
    <property type="entry name" value="DOMON_DOH"/>
    <property type="match status" value="1"/>
</dbReference>
<feature type="transmembrane region" description="Helical" evidence="8">
    <location>
        <begin position="256"/>
        <end position="276"/>
    </location>
</feature>
<feature type="transmembrane region" description="Helical" evidence="8">
    <location>
        <begin position="362"/>
        <end position="381"/>
    </location>
</feature>
<gene>
    <name evidence="12" type="ORF">CFOL_v3_00390</name>
</gene>
<protein>
    <submittedName>
        <fullName evidence="12">Cytochrom_B561 domain-containing protein/DOMON domain-containing protein</fullName>
    </submittedName>
</protein>
<evidence type="ECO:0000313" key="13">
    <source>
        <dbReference type="Proteomes" id="UP000187406"/>
    </source>
</evidence>
<keyword evidence="5" id="KW-0249">Electron transport</keyword>